<keyword evidence="4" id="KW-1185">Reference proteome</keyword>
<reference evidence="3 4" key="1">
    <citation type="journal article" date="2023" name="G3 (Bethesda)">
        <title>A chromosome-length genome assembly and annotation of blackberry (Rubus argutus, cv. 'Hillquist').</title>
        <authorList>
            <person name="Bruna T."/>
            <person name="Aryal R."/>
            <person name="Dudchenko O."/>
            <person name="Sargent D.J."/>
            <person name="Mead D."/>
            <person name="Buti M."/>
            <person name="Cavallini A."/>
            <person name="Hytonen T."/>
            <person name="Andres J."/>
            <person name="Pham M."/>
            <person name="Weisz D."/>
            <person name="Mascagni F."/>
            <person name="Usai G."/>
            <person name="Natali L."/>
            <person name="Bassil N."/>
            <person name="Fernandez G.E."/>
            <person name="Lomsadze A."/>
            <person name="Armour M."/>
            <person name="Olukolu B."/>
            <person name="Poorten T."/>
            <person name="Britton C."/>
            <person name="Davik J."/>
            <person name="Ashrafi H."/>
            <person name="Aiden E.L."/>
            <person name="Borodovsky M."/>
            <person name="Worthington M."/>
        </authorList>
    </citation>
    <scope>NUCLEOTIDE SEQUENCE [LARGE SCALE GENOMIC DNA]</scope>
    <source>
        <strain evidence="3">PI 553951</strain>
    </source>
</reference>
<feature type="domain" description="GUN4-like" evidence="2">
    <location>
        <begin position="82"/>
        <end position="231"/>
    </location>
</feature>
<dbReference type="InterPro" id="IPR008629">
    <property type="entry name" value="GUN4-like"/>
</dbReference>
<dbReference type="Proteomes" id="UP001457282">
    <property type="component" value="Unassembled WGS sequence"/>
</dbReference>
<dbReference type="Pfam" id="PF05419">
    <property type="entry name" value="GUN4"/>
    <property type="match status" value="1"/>
</dbReference>
<dbReference type="GO" id="GO:0046906">
    <property type="term" value="F:tetrapyrrole binding"/>
    <property type="evidence" value="ECO:0007669"/>
    <property type="project" value="TreeGrafter"/>
</dbReference>
<name>A0AAW1VED0_RUBAR</name>
<feature type="compositionally biased region" description="Basic residues" evidence="1">
    <location>
        <begin position="7"/>
        <end position="20"/>
    </location>
</feature>
<dbReference type="AlphaFoldDB" id="A0AAW1VED0"/>
<organism evidence="3 4">
    <name type="scientific">Rubus argutus</name>
    <name type="common">Southern blackberry</name>
    <dbReference type="NCBI Taxonomy" id="59490"/>
    <lineage>
        <taxon>Eukaryota</taxon>
        <taxon>Viridiplantae</taxon>
        <taxon>Streptophyta</taxon>
        <taxon>Embryophyta</taxon>
        <taxon>Tracheophyta</taxon>
        <taxon>Spermatophyta</taxon>
        <taxon>Magnoliopsida</taxon>
        <taxon>eudicotyledons</taxon>
        <taxon>Gunneridae</taxon>
        <taxon>Pentapetalae</taxon>
        <taxon>rosids</taxon>
        <taxon>fabids</taxon>
        <taxon>Rosales</taxon>
        <taxon>Rosaceae</taxon>
        <taxon>Rosoideae</taxon>
        <taxon>Rosoideae incertae sedis</taxon>
        <taxon>Rubus</taxon>
    </lineage>
</organism>
<dbReference type="Gene3D" id="1.25.40.620">
    <property type="match status" value="1"/>
</dbReference>
<evidence type="ECO:0000256" key="1">
    <source>
        <dbReference type="SAM" id="MobiDB-lite"/>
    </source>
</evidence>
<accession>A0AAW1VED0</accession>
<dbReference type="FunFam" id="1.10.10.1770:FF:000001">
    <property type="entry name" value="Tetrapyrrole-binding protein, chloroplastic"/>
    <property type="match status" value="1"/>
</dbReference>
<dbReference type="InterPro" id="IPR037215">
    <property type="entry name" value="GUN4-like_sf"/>
</dbReference>
<evidence type="ECO:0000259" key="2">
    <source>
        <dbReference type="Pfam" id="PF05419"/>
    </source>
</evidence>
<protein>
    <recommendedName>
        <fullName evidence="2">GUN4-like domain-containing protein</fullName>
    </recommendedName>
</protein>
<dbReference type="CDD" id="cd16383">
    <property type="entry name" value="GUN4"/>
    <property type="match status" value="1"/>
</dbReference>
<dbReference type="PANTHER" id="PTHR34800:SF1">
    <property type="entry name" value="TETRAPYRROLE-BINDING PROTEIN, CHLOROPLASTIC"/>
    <property type="match status" value="1"/>
</dbReference>
<evidence type="ECO:0000313" key="4">
    <source>
        <dbReference type="Proteomes" id="UP001457282"/>
    </source>
</evidence>
<dbReference type="SUPFAM" id="SSF140869">
    <property type="entry name" value="GUN4-like"/>
    <property type="match status" value="1"/>
</dbReference>
<dbReference type="PANTHER" id="PTHR34800">
    <property type="entry name" value="TETRAPYRROLE-BINDING PROTEIN, CHLOROPLASTIC"/>
    <property type="match status" value="1"/>
</dbReference>
<sequence length="284" mass="32169">MATNTYHNHHSLLHHHHHSTTHHDIPPPSTATLFLKPTNTTATSSLSSHHHHHHSLVISSTKLFSISPTTSFSSPSSSSSSSSKSNTFDLLQQHLSAQNFREADEETRRLLIVLAGEAAQTRGYVFFSEVQFIPEADLKAIDDLWRQHSNNRFGYSVQKRIFFDKVSEDFTNFFIKVGWMKKLDTEVDQFNYRAFPNEFIWELNDDTPEGHLPLTNALRGTQLLKCILNHPAFNNTEQQEEEQLLQTGMAAVEANKTASTGGFKGLMDGSKPLNKRVLESDYSF</sequence>
<dbReference type="GO" id="GO:0009507">
    <property type="term" value="C:chloroplast"/>
    <property type="evidence" value="ECO:0007669"/>
    <property type="project" value="TreeGrafter"/>
</dbReference>
<proteinExistence type="predicted"/>
<feature type="region of interest" description="Disordered" evidence="1">
    <location>
        <begin position="1"/>
        <end position="35"/>
    </location>
</feature>
<dbReference type="EMBL" id="JBEDUW010000276">
    <property type="protein sequence ID" value="KAK9901881.1"/>
    <property type="molecule type" value="Genomic_DNA"/>
</dbReference>
<evidence type="ECO:0000313" key="3">
    <source>
        <dbReference type="EMBL" id="KAK9901881.1"/>
    </source>
</evidence>
<dbReference type="GO" id="GO:0010019">
    <property type="term" value="P:chloroplast-nucleus signaling pathway"/>
    <property type="evidence" value="ECO:0007669"/>
    <property type="project" value="TreeGrafter"/>
</dbReference>
<comment type="caution">
    <text evidence="3">The sequence shown here is derived from an EMBL/GenBank/DDBJ whole genome shotgun (WGS) entry which is preliminary data.</text>
</comment>
<gene>
    <name evidence="3" type="ORF">M0R45_001885</name>
</gene>
<dbReference type="Gene3D" id="1.10.10.1770">
    <property type="entry name" value="Gun4-like"/>
    <property type="match status" value="1"/>
</dbReference>